<evidence type="ECO:0000313" key="1">
    <source>
        <dbReference type="EMBL" id="UUO15709.1"/>
    </source>
</evidence>
<dbReference type="Proteomes" id="UP001057561">
    <property type="component" value="Chromosome"/>
</dbReference>
<proteinExistence type="predicted"/>
<dbReference type="RefSeq" id="WP_257121314.1">
    <property type="nucleotide sequence ID" value="NZ_CP099464.1"/>
</dbReference>
<name>A0ABY5LXI2_9CYAN</name>
<gene>
    <name evidence="1" type="ORF">NG743_01195</name>
</gene>
<evidence type="ECO:0008006" key="3">
    <source>
        <dbReference type="Google" id="ProtNLM"/>
    </source>
</evidence>
<reference evidence="1" key="1">
    <citation type="submission" date="2022-06" db="EMBL/GenBank/DDBJ databases">
        <title>Nostosin G and Spiroidesin B from the Cyanobacterium Dolichospermum sp. NIES-1697.</title>
        <authorList>
            <person name="Phan C.-S."/>
            <person name="Mehjabin J.J."/>
            <person name="Anas A.R.J."/>
            <person name="Hayasaka M."/>
            <person name="Onoki R."/>
            <person name="Wang J."/>
            <person name="Umezawa T."/>
            <person name="Washio K."/>
            <person name="Morikawa M."/>
            <person name="Okino T."/>
        </authorList>
    </citation>
    <scope>NUCLEOTIDE SEQUENCE</scope>
    <source>
        <strain evidence="1">NIES-1697</strain>
    </source>
</reference>
<accession>A0ABY5LXI2</accession>
<organism evidence="1 2">
    <name type="scientific">Dolichospermum heterosporum TAC447</name>
    <dbReference type="NCBI Taxonomy" id="747523"/>
    <lineage>
        <taxon>Bacteria</taxon>
        <taxon>Bacillati</taxon>
        <taxon>Cyanobacteriota</taxon>
        <taxon>Cyanophyceae</taxon>
        <taxon>Nostocales</taxon>
        <taxon>Aphanizomenonaceae</taxon>
        <taxon>Dolichospermum</taxon>
        <taxon>Dolichospermum heterosporum</taxon>
    </lineage>
</organism>
<keyword evidence="2" id="KW-1185">Reference proteome</keyword>
<dbReference type="EMBL" id="CP099464">
    <property type="protein sequence ID" value="UUO15709.1"/>
    <property type="molecule type" value="Genomic_DNA"/>
</dbReference>
<protein>
    <recommendedName>
        <fullName evidence="3">Transposase</fullName>
    </recommendedName>
</protein>
<sequence>MPAPQEIFGYFFNWKSLRGSDSDRLTINTVSCVIVNYLAQKLPAPPPHDNHLTLINQRL</sequence>
<evidence type="ECO:0000313" key="2">
    <source>
        <dbReference type="Proteomes" id="UP001057561"/>
    </source>
</evidence>